<dbReference type="Gene3D" id="3.40.50.300">
    <property type="entry name" value="P-loop containing nucleotide triphosphate hydrolases"/>
    <property type="match status" value="1"/>
</dbReference>
<dbReference type="HOGENOM" id="CLU_047145_0_0_1"/>
<dbReference type="PANTHER" id="PTHR31223">
    <property type="entry name" value="LOG FAMILY PROTEIN YJL055W"/>
    <property type="match status" value="1"/>
</dbReference>
<organism evidence="1">
    <name type="scientific">Fusarium oxysporum f. sp. pisi HDV247</name>
    <dbReference type="NCBI Taxonomy" id="1080344"/>
    <lineage>
        <taxon>Eukaryota</taxon>
        <taxon>Fungi</taxon>
        <taxon>Dikarya</taxon>
        <taxon>Ascomycota</taxon>
        <taxon>Pezizomycotina</taxon>
        <taxon>Sordariomycetes</taxon>
        <taxon>Hypocreomycetidae</taxon>
        <taxon>Hypocreales</taxon>
        <taxon>Nectriaceae</taxon>
        <taxon>Fusarium</taxon>
        <taxon>Fusarium oxysporum species complex</taxon>
    </lineage>
</organism>
<dbReference type="GO" id="GO:0009691">
    <property type="term" value="P:cytokinin biosynthetic process"/>
    <property type="evidence" value="ECO:0007669"/>
    <property type="project" value="InterPro"/>
</dbReference>
<accession>W9N9V5</accession>
<sequence length="321" mass="34983">MLKRGLLDELIELRALEQALHGSSTDLGRGVWKAIGYPEFRPYLEADAKADGREQLLRNGLGSMYANTLRYGLYQIKWIRETLTPLLQGVRVACMSLPVTDKASWASDVERPARLQLTSLGGGSAPGNDPAHIAAAKSLAVVLHRHDIKLIYGGGTTGIMGAIASTLVQLSGPSAVCGIVPAALVKYEEGMTPRRADPFEFGTRTVVRDMHTRKRLMANAVLDGAPGSGFVALSGGYGTIEELLEMTTWYQLGIHKCGICIFSVEGFYKGLLDWIDQVIQDGFIGQKDASIFRVATSANEVVSCLSDKHHHHSRYGELEWI</sequence>
<name>W9N9V5_FUSOX</name>
<evidence type="ECO:0000313" key="1">
    <source>
        <dbReference type="EMBL" id="EXA29399.1"/>
    </source>
</evidence>
<dbReference type="Gene3D" id="3.40.50.450">
    <property type="match status" value="1"/>
</dbReference>
<dbReference type="InterPro" id="IPR031100">
    <property type="entry name" value="LOG_fam"/>
</dbReference>
<dbReference type="NCBIfam" id="TIGR00730">
    <property type="entry name" value="Rossman fold protein, TIGR00730 family"/>
    <property type="match status" value="1"/>
</dbReference>
<reference evidence="1" key="2">
    <citation type="submission" date="2012-05" db="EMBL/GenBank/DDBJ databases">
        <title>Annotation of the Genome Sequence of Fusarium oxysporum HDV247.</title>
        <authorList>
            <consortium name="The Broad Institute Genomics Platform"/>
            <person name="Ma L.-J."/>
            <person name="Corby-Kistler H."/>
            <person name="Broz K."/>
            <person name="Gale L.R."/>
            <person name="Jonkers W."/>
            <person name="O'Donnell K."/>
            <person name="Ploetz R."/>
            <person name="Steinberg C."/>
            <person name="Schwartz D.C."/>
            <person name="VanEtten H."/>
            <person name="Zhou S."/>
            <person name="Young S.K."/>
            <person name="Zeng Q."/>
            <person name="Gargeya S."/>
            <person name="Fitzgerald M."/>
            <person name="Abouelleil A."/>
            <person name="Alvarado L."/>
            <person name="Chapman S.B."/>
            <person name="Gainer-Dewar J."/>
            <person name="Goldberg J."/>
            <person name="Griggs A."/>
            <person name="Gujja S."/>
            <person name="Hansen M."/>
            <person name="Howarth C."/>
            <person name="Imamovic A."/>
            <person name="Ireland A."/>
            <person name="Larimer J."/>
            <person name="McCowan C."/>
            <person name="Murphy C."/>
            <person name="Pearson M."/>
            <person name="Poon T.W."/>
            <person name="Priest M."/>
            <person name="Roberts A."/>
            <person name="Saif S."/>
            <person name="Shea T."/>
            <person name="Sykes S."/>
            <person name="Wortman J."/>
            <person name="Nusbaum C."/>
            <person name="Birren B."/>
        </authorList>
    </citation>
    <scope>NUCLEOTIDE SEQUENCE</scope>
    <source>
        <strain evidence="1">HDV247</strain>
    </source>
</reference>
<dbReference type="GO" id="GO:0016799">
    <property type="term" value="F:hydrolase activity, hydrolyzing N-glycosyl compounds"/>
    <property type="evidence" value="ECO:0007669"/>
    <property type="project" value="TreeGrafter"/>
</dbReference>
<protein>
    <submittedName>
        <fullName evidence="1">Uncharacterized protein</fullName>
    </submittedName>
</protein>
<gene>
    <name evidence="1" type="ORF">FOVG_19114</name>
</gene>
<dbReference type="Proteomes" id="UP000030751">
    <property type="component" value="Unassembled WGS sequence"/>
</dbReference>
<dbReference type="EMBL" id="JH651117">
    <property type="protein sequence ID" value="EXA29399.1"/>
    <property type="molecule type" value="Genomic_DNA"/>
</dbReference>
<dbReference type="Pfam" id="PF01715">
    <property type="entry name" value="IPPT"/>
    <property type="match status" value="1"/>
</dbReference>
<dbReference type="GO" id="GO:0005829">
    <property type="term" value="C:cytosol"/>
    <property type="evidence" value="ECO:0007669"/>
    <property type="project" value="TreeGrafter"/>
</dbReference>
<reference evidence="1" key="1">
    <citation type="submission" date="2011-10" db="EMBL/GenBank/DDBJ databases">
        <title>The Genome Sequence of Fusarium oxysporum HDV247.</title>
        <authorList>
            <consortium name="The Broad Institute Genome Sequencing Platform"/>
            <person name="Ma L.-J."/>
            <person name="Gale L.R."/>
            <person name="Schwartz D.C."/>
            <person name="Zhou S."/>
            <person name="Corby-Kistler H."/>
            <person name="Young S.K."/>
            <person name="Zeng Q."/>
            <person name="Gargeya S."/>
            <person name="Fitzgerald M."/>
            <person name="Haas B."/>
            <person name="Abouelleil A."/>
            <person name="Alvarado L."/>
            <person name="Arachchi H.M."/>
            <person name="Berlin A."/>
            <person name="Brown A."/>
            <person name="Chapman S.B."/>
            <person name="Chen Z."/>
            <person name="Dunbar C."/>
            <person name="Freedman E."/>
            <person name="Gearin G."/>
            <person name="Goldberg J."/>
            <person name="Griggs A."/>
            <person name="Gujja S."/>
            <person name="Heiman D."/>
            <person name="Howarth C."/>
            <person name="Larson L."/>
            <person name="Lui A."/>
            <person name="MacDonald P.J.P."/>
            <person name="Montmayeur A."/>
            <person name="Murphy C."/>
            <person name="Neiman D."/>
            <person name="Pearson M."/>
            <person name="Priest M."/>
            <person name="Roberts A."/>
            <person name="Saif S."/>
            <person name="Shea T."/>
            <person name="Shenoy N."/>
            <person name="Sisk P."/>
            <person name="Stolte C."/>
            <person name="Sykes S."/>
            <person name="Wortman J."/>
            <person name="Nusbaum C."/>
            <person name="Birren B."/>
        </authorList>
    </citation>
    <scope>NUCLEOTIDE SEQUENCE [LARGE SCALE GENOMIC DNA]</scope>
    <source>
        <strain evidence="1">HDV247</strain>
    </source>
</reference>
<dbReference type="Pfam" id="PF03641">
    <property type="entry name" value="Lysine_decarbox"/>
    <property type="match status" value="1"/>
</dbReference>
<dbReference type="SUPFAM" id="SSF102405">
    <property type="entry name" value="MCP/YpsA-like"/>
    <property type="match status" value="1"/>
</dbReference>
<dbReference type="InterPro" id="IPR005269">
    <property type="entry name" value="LOG"/>
</dbReference>
<dbReference type="InterPro" id="IPR027417">
    <property type="entry name" value="P-loop_NTPase"/>
</dbReference>
<dbReference type="AlphaFoldDB" id="W9N9V5"/>
<dbReference type="PANTHER" id="PTHR31223:SF70">
    <property type="entry name" value="LOG FAMILY PROTEIN YJL055W"/>
    <property type="match status" value="1"/>
</dbReference>
<proteinExistence type="predicted"/>